<evidence type="ECO:0000313" key="3">
    <source>
        <dbReference type="EMBL" id="KAG5465990.1"/>
    </source>
</evidence>
<dbReference type="InterPro" id="IPR014352">
    <property type="entry name" value="FERM/acyl-CoA-bd_prot_sf"/>
</dbReference>
<gene>
    <name evidence="3" type="ORF">CUR178_00706</name>
</gene>
<keyword evidence="1" id="KW-0446">Lipid-binding</keyword>
<dbReference type="GO" id="GO:0006631">
    <property type="term" value="P:fatty acid metabolic process"/>
    <property type="evidence" value="ECO:0007669"/>
    <property type="project" value="TreeGrafter"/>
</dbReference>
<dbReference type="OrthoDB" id="346910at2759"/>
<dbReference type="PROSITE" id="PS51228">
    <property type="entry name" value="ACB_2"/>
    <property type="match status" value="1"/>
</dbReference>
<dbReference type="InterPro" id="IPR035984">
    <property type="entry name" value="Acyl-CoA-binding_sf"/>
</dbReference>
<dbReference type="PANTHER" id="PTHR23310">
    <property type="entry name" value="ACYL-COA-BINDING PROTEIN, ACBP"/>
    <property type="match status" value="1"/>
</dbReference>
<protein>
    <recommendedName>
        <fullName evidence="2">ACB domain-containing protein</fullName>
    </recommendedName>
</protein>
<dbReference type="GO" id="GO:0000062">
    <property type="term" value="F:fatty-acyl-CoA binding"/>
    <property type="evidence" value="ECO:0007669"/>
    <property type="project" value="InterPro"/>
</dbReference>
<feature type="domain" description="ACB" evidence="2">
    <location>
        <begin position="12"/>
        <end position="96"/>
    </location>
</feature>
<dbReference type="Pfam" id="PF00887">
    <property type="entry name" value="ACBP"/>
    <property type="match status" value="1"/>
</dbReference>
<evidence type="ECO:0000256" key="1">
    <source>
        <dbReference type="ARBA" id="ARBA00023121"/>
    </source>
</evidence>
<dbReference type="InterPro" id="IPR000582">
    <property type="entry name" value="Acyl-CoA-binding_protein"/>
</dbReference>
<evidence type="ECO:0000259" key="2">
    <source>
        <dbReference type="PROSITE" id="PS51228"/>
    </source>
</evidence>
<reference evidence="3 4" key="1">
    <citation type="submission" date="2021-02" db="EMBL/GenBank/DDBJ databases">
        <title>Leishmania (Mundinia) enrietti genome sequencing and assembly.</title>
        <authorList>
            <person name="Almutairi H."/>
            <person name="Gatherer D."/>
        </authorList>
    </citation>
    <scope>NUCLEOTIDE SEQUENCE [LARGE SCALE GENOMIC DNA]</scope>
    <source>
        <strain evidence="3">CUR178</strain>
    </source>
</reference>
<dbReference type="Gene3D" id="1.20.80.10">
    <property type="match status" value="1"/>
</dbReference>
<dbReference type="RefSeq" id="XP_067688589.1">
    <property type="nucleotide sequence ID" value="XM_067832486.1"/>
</dbReference>
<dbReference type="Proteomes" id="UP000674179">
    <property type="component" value="Chromosome 36"/>
</dbReference>
<sequence length="325" mass="35905">MELSFPEKYFEVVKYFDYYIGDLEETPLLTDVQRLMFYALRQQADHGQCTTAAPPIWHMTERHKHQAWKQLGRMSTFEAMVFFVQQFEKLLMELENPTAPPVSRPGAPARPGGIDWASRLQEMKAKTASEPGGSQCSDSAWKRDGAQVSKDVACLTQGPSRTIADEGGHQESSPLGVSAEEMADWDADIVAHSAPTLKNIRYLSTELMRARHALRVRQESAPRRAEQNSCGSCVKDPPLREGGRCSRSAGVSPVPGGPPLKPIWCSDGSTACVPIVPPPVRPSARSMTEAAVRQPRGPPCFKRMPVVANGLVCPEALSTWFKWQT</sequence>
<dbReference type="EMBL" id="JAFHKP010000036">
    <property type="protein sequence ID" value="KAG5465990.1"/>
    <property type="molecule type" value="Genomic_DNA"/>
</dbReference>
<organism evidence="3 4">
    <name type="scientific">Leishmania enriettii</name>
    <dbReference type="NCBI Taxonomy" id="5663"/>
    <lineage>
        <taxon>Eukaryota</taxon>
        <taxon>Discoba</taxon>
        <taxon>Euglenozoa</taxon>
        <taxon>Kinetoplastea</taxon>
        <taxon>Metakinetoplastina</taxon>
        <taxon>Trypanosomatida</taxon>
        <taxon>Trypanosomatidae</taxon>
        <taxon>Leishmaniinae</taxon>
        <taxon>Leishmania</taxon>
    </lineage>
</organism>
<keyword evidence="4" id="KW-1185">Reference proteome</keyword>
<dbReference type="PANTHER" id="PTHR23310:SF77">
    <property type="entry name" value="LD25952P"/>
    <property type="match status" value="1"/>
</dbReference>
<dbReference type="KEGG" id="lenr:94167996"/>
<comment type="caution">
    <text evidence="3">The sequence shown here is derived from an EMBL/GenBank/DDBJ whole genome shotgun (WGS) entry which is preliminary data.</text>
</comment>
<dbReference type="GO" id="GO:0005737">
    <property type="term" value="C:cytoplasm"/>
    <property type="evidence" value="ECO:0007669"/>
    <property type="project" value="TreeGrafter"/>
</dbReference>
<proteinExistence type="predicted"/>
<name>A0A836GIF9_LEIEN</name>
<dbReference type="AlphaFoldDB" id="A0A836GIF9"/>
<evidence type="ECO:0000313" key="4">
    <source>
        <dbReference type="Proteomes" id="UP000674179"/>
    </source>
</evidence>
<accession>A0A836GIF9</accession>
<dbReference type="SUPFAM" id="SSF47027">
    <property type="entry name" value="Acyl-CoA binding protein"/>
    <property type="match status" value="1"/>
</dbReference>
<dbReference type="GeneID" id="94167996"/>